<name>A0A0G0WBM1_UNCC2</name>
<protein>
    <recommendedName>
        <fullName evidence="2">DUF4342 domain-containing protein</fullName>
    </recommendedName>
</protein>
<feature type="domain" description="DUF4342" evidence="2">
    <location>
        <begin position="19"/>
        <end position="94"/>
    </location>
</feature>
<gene>
    <name evidence="3" type="ORF">UU65_C0002G0255</name>
</gene>
<feature type="transmembrane region" description="Helical" evidence="1">
    <location>
        <begin position="62"/>
        <end position="85"/>
    </location>
</feature>
<keyword evidence="1" id="KW-0472">Membrane</keyword>
<comment type="caution">
    <text evidence="3">The sequence shown here is derived from an EMBL/GenBank/DDBJ whole genome shotgun (WGS) entry which is preliminary data.</text>
</comment>
<sequence length="96" mass="10540">MAYEKENSFKDEEGKKEEVREEVFRVSQDQIVNKVNEIIKEGNARRIIVQNEKGETVMEFPLTVGIVGAVLAPILAAAGALAALVTRATIIVEKKG</sequence>
<evidence type="ECO:0000256" key="1">
    <source>
        <dbReference type="SAM" id="Phobius"/>
    </source>
</evidence>
<organism evidence="3 4">
    <name type="scientific">candidate division CPR2 bacterium GW2011_GWC1_41_48</name>
    <dbReference type="NCBI Taxonomy" id="1618344"/>
    <lineage>
        <taxon>Bacteria</taxon>
        <taxon>Bacteria division CPR2</taxon>
    </lineage>
</organism>
<dbReference type="EMBL" id="LCBL01000002">
    <property type="protein sequence ID" value="KKS09477.1"/>
    <property type="molecule type" value="Genomic_DNA"/>
</dbReference>
<keyword evidence="1" id="KW-1133">Transmembrane helix</keyword>
<proteinExistence type="predicted"/>
<reference evidence="3 4" key="1">
    <citation type="journal article" date="2015" name="Nature">
        <title>rRNA introns, odd ribosomes, and small enigmatic genomes across a large radiation of phyla.</title>
        <authorList>
            <person name="Brown C.T."/>
            <person name="Hug L.A."/>
            <person name="Thomas B.C."/>
            <person name="Sharon I."/>
            <person name="Castelle C.J."/>
            <person name="Singh A."/>
            <person name="Wilkins M.J."/>
            <person name="Williams K.H."/>
            <person name="Banfield J.F."/>
        </authorList>
    </citation>
    <scope>NUCLEOTIDE SEQUENCE [LARGE SCALE GENOMIC DNA]</scope>
</reference>
<evidence type="ECO:0000313" key="4">
    <source>
        <dbReference type="Proteomes" id="UP000033869"/>
    </source>
</evidence>
<dbReference type="Proteomes" id="UP000033869">
    <property type="component" value="Unassembled WGS sequence"/>
</dbReference>
<dbReference type="InterPro" id="IPR025642">
    <property type="entry name" value="DUF4342"/>
</dbReference>
<evidence type="ECO:0000259" key="2">
    <source>
        <dbReference type="Pfam" id="PF14242"/>
    </source>
</evidence>
<accession>A0A0G0WBM1</accession>
<dbReference type="AlphaFoldDB" id="A0A0G0WBM1"/>
<evidence type="ECO:0000313" key="3">
    <source>
        <dbReference type="EMBL" id="KKS09477.1"/>
    </source>
</evidence>
<dbReference type="Pfam" id="PF14242">
    <property type="entry name" value="DUF4342"/>
    <property type="match status" value="1"/>
</dbReference>
<keyword evidence="1" id="KW-0812">Transmembrane</keyword>